<feature type="region of interest" description="Disordered" evidence="2">
    <location>
        <begin position="280"/>
        <end position="304"/>
    </location>
</feature>
<dbReference type="AlphaFoldDB" id="A0AA49Q6I7"/>
<evidence type="ECO:0000313" key="6">
    <source>
        <dbReference type="EMBL" id="WKW13841.1"/>
    </source>
</evidence>
<accession>A0AA49Q6I7</accession>
<dbReference type="InterPro" id="IPR031778">
    <property type="entry name" value="Sortilin_N"/>
</dbReference>
<dbReference type="Proteomes" id="UP001229955">
    <property type="component" value="Chromosome"/>
</dbReference>
<dbReference type="Pfam" id="PF15902">
    <property type="entry name" value="Sortilin-Vps10"/>
    <property type="match status" value="1"/>
</dbReference>
<evidence type="ECO:0000256" key="1">
    <source>
        <dbReference type="ARBA" id="ARBA00022737"/>
    </source>
</evidence>
<gene>
    <name evidence="5" type="ORF">Strain138_000165</name>
    <name evidence="6" type="ORF">Strain318_000165</name>
</gene>
<evidence type="ECO:0000259" key="4">
    <source>
        <dbReference type="Pfam" id="PF15902"/>
    </source>
</evidence>
<feature type="region of interest" description="Disordered" evidence="2">
    <location>
        <begin position="936"/>
        <end position="989"/>
    </location>
</feature>
<dbReference type="RefSeq" id="WP_367886642.1">
    <property type="nucleotide sequence ID" value="NZ_CP130612.1"/>
</dbReference>
<dbReference type="CDD" id="cd15482">
    <property type="entry name" value="Sialidase_non-viral"/>
    <property type="match status" value="2"/>
</dbReference>
<proteinExistence type="predicted"/>
<organism evidence="6 7">
    <name type="scientific">Pseudogemmatithrix spongiicola</name>
    <dbReference type="NCBI Taxonomy" id="3062599"/>
    <lineage>
        <taxon>Bacteria</taxon>
        <taxon>Pseudomonadati</taxon>
        <taxon>Gemmatimonadota</taxon>
        <taxon>Gemmatimonadia</taxon>
        <taxon>Gemmatimonadales</taxon>
        <taxon>Gemmatimonadaceae</taxon>
        <taxon>Pseudogemmatithrix</taxon>
    </lineage>
</organism>
<evidence type="ECO:0000313" key="5">
    <source>
        <dbReference type="EMBL" id="WKW10932.1"/>
    </source>
</evidence>
<feature type="compositionally biased region" description="Gly residues" evidence="2">
    <location>
        <begin position="936"/>
        <end position="947"/>
    </location>
</feature>
<protein>
    <recommendedName>
        <fullName evidence="4">Sortilin N-terminal domain-containing protein</fullName>
    </recommendedName>
</protein>
<dbReference type="EMBL" id="CP130612">
    <property type="protein sequence ID" value="WKW10932.1"/>
    <property type="molecule type" value="Genomic_DNA"/>
</dbReference>
<keyword evidence="7" id="KW-1185">Reference proteome</keyword>
<evidence type="ECO:0000256" key="2">
    <source>
        <dbReference type="SAM" id="MobiDB-lite"/>
    </source>
</evidence>
<dbReference type="InterPro" id="IPR015943">
    <property type="entry name" value="WD40/YVTN_repeat-like_dom_sf"/>
</dbReference>
<feature type="chain" id="PRO_5041362690" description="Sortilin N-terminal domain-containing protein" evidence="3">
    <location>
        <begin position="24"/>
        <end position="1074"/>
    </location>
</feature>
<keyword evidence="3" id="KW-0732">Signal</keyword>
<dbReference type="KEGG" id="pspc:Strain318_000165"/>
<dbReference type="InterPro" id="IPR050310">
    <property type="entry name" value="VPS10-sortilin"/>
</dbReference>
<dbReference type="SUPFAM" id="SSF110296">
    <property type="entry name" value="Oligoxyloglucan reducing end-specific cellobiohydrolase"/>
    <property type="match status" value="2"/>
</dbReference>
<feature type="compositionally biased region" description="Gly residues" evidence="2">
    <location>
        <begin position="967"/>
        <end position="989"/>
    </location>
</feature>
<dbReference type="EMBL" id="CP130613">
    <property type="protein sequence ID" value="WKW13841.1"/>
    <property type="molecule type" value="Genomic_DNA"/>
</dbReference>
<evidence type="ECO:0000256" key="3">
    <source>
        <dbReference type="SAM" id="SignalP"/>
    </source>
</evidence>
<dbReference type="Gene3D" id="2.130.10.10">
    <property type="entry name" value="YVTN repeat-like/Quinoprotein amine dehydrogenase"/>
    <property type="match status" value="4"/>
</dbReference>
<dbReference type="PANTHER" id="PTHR12106">
    <property type="entry name" value="SORTILIN RELATED"/>
    <property type="match status" value="1"/>
</dbReference>
<feature type="domain" description="Sortilin N-terminal" evidence="4">
    <location>
        <begin position="122"/>
        <end position="245"/>
    </location>
</feature>
<dbReference type="PANTHER" id="PTHR12106:SF27">
    <property type="entry name" value="SORTILIN-RELATED RECEPTOR"/>
    <property type="match status" value="1"/>
</dbReference>
<reference evidence="6" key="1">
    <citation type="submission" date="2023-07" db="EMBL/GenBank/DDBJ databases">
        <authorList>
            <person name="Haufschild T."/>
            <person name="Kallscheuer N."/>
            <person name="Hammer J."/>
            <person name="Kohn T."/>
            <person name="Kabuu M."/>
            <person name="Jogler M."/>
            <person name="Wohfarth N."/>
            <person name="Heuer A."/>
            <person name="Rohde M."/>
            <person name="van Teeseling M.C.F."/>
            <person name="Jogler C."/>
        </authorList>
    </citation>
    <scope>NUCLEOTIDE SEQUENCE</scope>
    <source>
        <strain evidence="5">Strain 138</strain>
        <strain evidence="6">Strain 318</strain>
    </source>
</reference>
<sequence length="1074" mass="115295">MTRFLSTLSGVAALAATSLSAQSVDQSVIDGLRWRQIGPANMSGRIADVEGIPSPSKTFFVAAAAGGVWKTTNNGVTFRPVFDNYGIASLGDLAIAPSDTNIIYLGTGEPNSRNSISPGGGVFKSTDGGMTWTYMGLKETEHVGRIIVHPTNPSVAWVAALGAAWRPNRERGLYKTTDGGTTWQLKKFINDTTGFVDIDIHPTNPNVLFATSYHRLRGPYFLQSGGRGSALWKSEDGGETWTEVRGGGFPATMKGRMEIAIAPSDGNVMYVMVEADTNPNPRPTAGAAAQKSPSGLYRSADGGRTWEKTADDNVRPFYYSQVRVHPTNPNRVWFSSTPVKVSDEGGKNARNATIGLHVDHHAQWIDPKDPDRHIVGNDGGIGITFDNGGNYIFPNTFAIGQFYNISFDMAVPYNVCGGLQDNGSWCGPSRRRQGPITNAMWYTFNGGDGFVTNQDPTNPDIIYGTSQGGNMARFIVSTGTSTRLQKPNYRERYMKWEDSIMVVRGDTTRPASAALQRTIAGLRAQQRTDSIADSPRWNWNTPFFLSPHNPSIVYMGASRVYKSLQRGDNMFPISADLSYADTMKIRVSTRTTGGITIDATGAETFGTIVSLNESPLVAGKLYAGTDDGRLWMTENDGGTWTELTSRVPGVPAGTYVSRIEPSQFDAGRVYVTYDNHRRGDFTPYVFVSDDNGRTFRSIANNLPKGGPDFVHVIREDVKNQHLLFVGTDVGAYVSGDRGATWQKFMTGLPNVPVHDLRIHPRDAELIAGTHGRSIWIVDIAPLQQMGGALSQTAHLYAPRPAFQYGERRMEGHSTGNMLFQAPSPQYGADIWYRVGKNVGPVRIAILDVNGDTLQTLTGQGQAGVHKVTWGFNGRPAPRPALRGAALRDSVLQARRVAFVLDSVEAEGKIPAPAIAQLRRALSQGATGMQAIARQFGFGGGGGGGGAQPGVWQDRPAEQSPPAARPQGGAGGRPGGAPGAGAPGAGAQGMGGITQEDLFAIIRAAGIMGGGGGGFGGGGAPTAEPGDYRVAMTIEGQTYTQTLRVERMAGGGSSGFPFEVEEMEKAYTRWLRTQR</sequence>
<name>A0AA49Q6I7_9BACT</name>
<feature type="signal peptide" evidence="3">
    <location>
        <begin position="1"/>
        <end position="23"/>
    </location>
</feature>
<accession>A0AA49Q3K7</accession>
<evidence type="ECO:0000313" key="7">
    <source>
        <dbReference type="Proteomes" id="UP001229955"/>
    </source>
</evidence>
<keyword evidence="1" id="KW-0677">Repeat</keyword>